<dbReference type="Pfam" id="PF00294">
    <property type="entry name" value="PfkB"/>
    <property type="match status" value="1"/>
</dbReference>
<dbReference type="EMBL" id="UOGJ01000109">
    <property type="protein sequence ID" value="VAX36723.1"/>
    <property type="molecule type" value="Genomic_DNA"/>
</dbReference>
<evidence type="ECO:0000259" key="3">
    <source>
        <dbReference type="Pfam" id="PF00294"/>
    </source>
</evidence>
<dbReference type="GO" id="GO:0004747">
    <property type="term" value="F:ribokinase activity"/>
    <property type="evidence" value="ECO:0007669"/>
    <property type="project" value="UniProtKB-EC"/>
</dbReference>
<evidence type="ECO:0000256" key="1">
    <source>
        <dbReference type="ARBA" id="ARBA00022679"/>
    </source>
</evidence>
<accession>A0A3B1DIY5</accession>
<dbReference type="PANTHER" id="PTHR10584">
    <property type="entry name" value="SUGAR KINASE"/>
    <property type="match status" value="1"/>
</dbReference>
<dbReference type="PANTHER" id="PTHR10584:SF166">
    <property type="entry name" value="RIBOKINASE"/>
    <property type="match status" value="1"/>
</dbReference>
<keyword evidence="1 4" id="KW-0808">Transferase</keyword>
<evidence type="ECO:0000256" key="2">
    <source>
        <dbReference type="ARBA" id="ARBA00022777"/>
    </source>
</evidence>
<keyword evidence="2 4" id="KW-0418">Kinase</keyword>
<reference evidence="4" key="1">
    <citation type="submission" date="2018-06" db="EMBL/GenBank/DDBJ databases">
        <authorList>
            <person name="Zhirakovskaya E."/>
        </authorList>
    </citation>
    <scope>NUCLEOTIDE SEQUENCE</scope>
</reference>
<dbReference type="InterPro" id="IPR029056">
    <property type="entry name" value="Ribokinase-like"/>
</dbReference>
<dbReference type="InterPro" id="IPR002173">
    <property type="entry name" value="Carboh/pur_kinase_PfkB_CS"/>
</dbReference>
<dbReference type="InterPro" id="IPR011611">
    <property type="entry name" value="PfkB_dom"/>
</dbReference>
<name>A0A3B1DIY5_9ZZZZ</name>
<feature type="domain" description="Carbohydrate kinase PfkB" evidence="3">
    <location>
        <begin position="149"/>
        <end position="278"/>
    </location>
</feature>
<gene>
    <name evidence="4" type="ORF">MNBD_UNCLBAC01-1875</name>
</gene>
<evidence type="ECO:0000313" key="4">
    <source>
        <dbReference type="EMBL" id="VAX36723.1"/>
    </source>
</evidence>
<proteinExistence type="predicted"/>
<organism evidence="4">
    <name type="scientific">hydrothermal vent metagenome</name>
    <dbReference type="NCBI Taxonomy" id="652676"/>
    <lineage>
        <taxon>unclassified sequences</taxon>
        <taxon>metagenomes</taxon>
        <taxon>ecological metagenomes</taxon>
    </lineage>
</organism>
<dbReference type="EC" id="2.7.1.15" evidence="4"/>
<protein>
    <submittedName>
        <fullName evidence="4">Ribokinase</fullName>
        <ecNumber evidence="4">2.7.1.15</ecNumber>
    </submittedName>
</protein>
<dbReference type="PROSITE" id="PS00584">
    <property type="entry name" value="PFKB_KINASES_2"/>
    <property type="match status" value="1"/>
</dbReference>
<sequence length="300" mass="33097">MSLLVLGTVALDNIKTPAGTKRGLLGGSAAHLAMSARLFTKVHLVSIVGKDFPKKHTQLLKRKGVDLTSVVKGEGKTFQWDGKYEADDFNSAITLDTELGVLMNYSPQVEDSQRDMGNVFLANFDPDVQLEFLGLLNKPKFVGLDSMNLWIDIKKKSLVKLLKKVNLFVANDGEARALTGEKNLIKAAKALQKMGPEFIVIKKGEHGMLFYCKKFMFAFPAYPVENVIDPTGAGDTFAGGMMGYLSKTKKINEKTFRKAAIYGTTLSSFNVEGFGMAKTTPLTMMYVNTRMKKLLNFIKA</sequence>
<dbReference type="SUPFAM" id="SSF53613">
    <property type="entry name" value="Ribokinase-like"/>
    <property type="match status" value="1"/>
</dbReference>
<dbReference type="GO" id="GO:0005829">
    <property type="term" value="C:cytosol"/>
    <property type="evidence" value="ECO:0007669"/>
    <property type="project" value="TreeGrafter"/>
</dbReference>
<dbReference type="Gene3D" id="3.40.1190.20">
    <property type="match status" value="1"/>
</dbReference>
<dbReference type="AlphaFoldDB" id="A0A3B1DIY5"/>